<dbReference type="PANTHER" id="PTHR42928:SF5">
    <property type="entry name" value="BLR1237 PROTEIN"/>
    <property type="match status" value="1"/>
</dbReference>
<evidence type="ECO:0000313" key="3">
    <source>
        <dbReference type="EMBL" id="MBB4002572.1"/>
    </source>
</evidence>
<dbReference type="InterPro" id="IPR005064">
    <property type="entry name" value="BUG"/>
</dbReference>
<dbReference type="InterPro" id="IPR042100">
    <property type="entry name" value="Bug_dom1"/>
</dbReference>
<dbReference type="AlphaFoldDB" id="A0A7W6HCF8"/>
<accession>A0A7W6HCF8</accession>
<dbReference type="PANTHER" id="PTHR42928">
    <property type="entry name" value="TRICARBOXYLATE-BINDING PROTEIN"/>
    <property type="match status" value="1"/>
</dbReference>
<keyword evidence="2" id="KW-0732">Signal</keyword>
<protein>
    <recommendedName>
        <fullName evidence="5">Tripartite-type tricarboxylate transporter receptor subunit TctC</fullName>
    </recommendedName>
</protein>
<feature type="chain" id="PRO_5030510694" description="Tripartite-type tricarboxylate transporter receptor subunit TctC" evidence="2">
    <location>
        <begin position="28"/>
        <end position="359"/>
    </location>
</feature>
<evidence type="ECO:0000313" key="4">
    <source>
        <dbReference type="Proteomes" id="UP000588647"/>
    </source>
</evidence>
<keyword evidence="4" id="KW-1185">Reference proteome</keyword>
<evidence type="ECO:0000256" key="2">
    <source>
        <dbReference type="SAM" id="SignalP"/>
    </source>
</evidence>
<comment type="caution">
    <text evidence="3">The sequence shown here is derived from an EMBL/GenBank/DDBJ whole genome shotgun (WGS) entry which is preliminary data.</text>
</comment>
<gene>
    <name evidence="3" type="ORF">GGR03_001647</name>
</gene>
<evidence type="ECO:0000256" key="1">
    <source>
        <dbReference type="ARBA" id="ARBA00006987"/>
    </source>
</evidence>
<dbReference type="Proteomes" id="UP000588647">
    <property type="component" value="Unassembled WGS sequence"/>
</dbReference>
<dbReference type="EMBL" id="JACIEM010000002">
    <property type="protein sequence ID" value="MBB4002572.1"/>
    <property type="molecule type" value="Genomic_DNA"/>
</dbReference>
<sequence length="359" mass="38208">MTRRMKLAASTAMAALTAALFANPAQADFAGERIEVIVPFAPGGATDVAARFLEKYLERHLAGNPDVEVVNREGGGSILGANWFEANAEPDGLRLLFTTSSTANPYVLGQPEVEYDLASYRVAYGLPFGSVTYVSSGTGIKTTEDFANAEGLIYGGIGAAASDLPTLLSFELFDVDVNSALGFTGRGPIRLSFERGETNVDFQFTPVYMTQVADSVAAGNAVALMSGGYMDADGNMTARDPAVPDLPSVYEAYSDLHGAAPSGVEWDAYNAMAALTLAFGLTAYLHPETPEEIVALYADAVEKINADPEFQKEAEEVVGGYDMTSPANAEGPLRAALQPSEEVREYLIKLLADKYDVQF</sequence>
<comment type="similarity">
    <text evidence="1">Belongs to the UPF0065 (bug) family.</text>
</comment>
<evidence type="ECO:0008006" key="5">
    <source>
        <dbReference type="Google" id="ProtNLM"/>
    </source>
</evidence>
<reference evidence="3 4" key="1">
    <citation type="submission" date="2020-08" db="EMBL/GenBank/DDBJ databases">
        <title>Genomic Encyclopedia of Type Strains, Phase IV (KMG-IV): sequencing the most valuable type-strain genomes for metagenomic binning, comparative biology and taxonomic classification.</title>
        <authorList>
            <person name="Goeker M."/>
        </authorList>
    </citation>
    <scope>NUCLEOTIDE SEQUENCE [LARGE SCALE GENOMIC DNA]</scope>
    <source>
        <strain evidence="3 4">DSM 103570</strain>
    </source>
</reference>
<organism evidence="3 4">
    <name type="scientific">Aurantimonas endophytica</name>
    <dbReference type="NCBI Taxonomy" id="1522175"/>
    <lineage>
        <taxon>Bacteria</taxon>
        <taxon>Pseudomonadati</taxon>
        <taxon>Pseudomonadota</taxon>
        <taxon>Alphaproteobacteria</taxon>
        <taxon>Hyphomicrobiales</taxon>
        <taxon>Aurantimonadaceae</taxon>
        <taxon>Aurantimonas</taxon>
    </lineage>
</organism>
<name>A0A7W6HCF8_9HYPH</name>
<proteinExistence type="inferred from homology"/>
<dbReference type="Gene3D" id="3.40.190.150">
    <property type="entry name" value="Bordetella uptake gene, domain 1"/>
    <property type="match status" value="1"/>
</dbReference>
<feature type="signal peptide" evidence="2">
    <location>
        <begin position="1"/>
        <end position="27"/>
    </location>
</feature>
<dbReference type="RefSeq" id="WP_210292062.1">
    <property type="nucleotide sequence ID" value="NZ_JAAAMM010000002.1"/>
</dbReference>
<dbReference type="Gene3D" id="3.40.190.10">
    <property type="entry name" value="Periplasmic binding protein-like II"/>
    <property type="match status" value="1"/>
</dbReference>